<keyword evidence="2" id="KW-0808">Transferase</keyword>
<proteinExistence type="predicted"/>
<dbReference type="SUPFAM" id="SSF56112">
    <property type="entry name" value="Protein kinase-like (PK-like)"/>
    <property type="match status" value="1"/>
</dbReference>
<dbReference type="SMART" id="SM00220">
    <property type="entry name" value="S_TKc"/>
    <property type="match status" value="1"/>
</dbReference>
<dbReference type="InterPro" id="IPR000719">
    <property type="entry name" value="Prot_kinase_dom"/>
</dbReference>
<protein>
    <submittedName>
        <fullName evidence="8">Protein kinase</fullName>
    </submittedName>
</protein>
<dbReference type="InterPro" id="IPR051175">
    <property type="entry name" value="CLK_kinases"/>
</dbReference>
<feature type="domain" description="Protein kinase" evidence="7">
    <location>
        <begin position="71"/>
        <end position="412"/>
    </location>
</feature>
<organism evidence="8 9">
    <name type="scientific">Aspergillus sclerotioniger CBS 115572</name>
    <dbReference type="NCBI Taxonomy" id="1450535"/>
    <lineage>
        <taxon>Eukaryota</taxon>
        <taxon>Fungi</taxon>
        <taxon>Dikarya</taxon>
        <taxon>Ascomycota</taxon>
        <taxon>Pezizomycotina</taxon>
        <taxon>Eurotiomycetes</taxon>
        <taxon>Eurotiomycetidae</taxon>
        <taxon>Eurotiales</taxon>
        <taxon>Aspergillaceae</taxon>
        <taxon>Aspergillus</taxon>
        <taxon>Aspergillus subgen. Circumdati</taxon>
    </lineage>
</organism>
<dbReference type="PANTHER" id="PTHR45646:SF11">
    <property type="entry name" value="SERINE_THREONINE-PROTEIN KINASE DOA"/>
    <property type="match status" value="1"/>
</dbReference>
<evidence type="ECO:0000256" key="1">
    <source>
        <dbReference type="ARBA" id="ARBA00022527"/>
    </source>
</evidence>
<dbReference type="GO" id="GO:0004674">
    <property type="term" value="F:protein serine/threonine kinase activity"/>
    <property type="evidence" value="ECO:0007669"/>
    <property type="project" value="UniProtKB-KW"/>
</dbReference>
<dbReference type="Proteomes" id="UP000246702">
    <property type="component" value="Unassembled WGS sequence"/>
</dbReference>
<dbReference type="InterPro" id="IPR011009">
    <property type="entry name" value="Kinase-like_dom_sf"/>
</dbReference>
<evidence type="ECO:0000259" key="7">
    <source>
        <dbReference type="PROSITE" id="PS50011"/>
    </source>
</evidence>
<keyword evidence="1" id="KW-0723">Serine/threonine-protein kinase</keyword>
<keyword evidence="3" id="KW-0547">Nucleotide-binding</keyword>
<dbReference type="Pfam" id="PF00069">
    <property type="entry name" value="Pkinase"/>
    <property type="match status" value="1"/>
</dbReference>
<dbReference type="RefSeq" id="XP_025466128.1">
    <property type="nucleotide sequence ID" value="XM_025616289.1"/>
</dbReference>
<comment type="caution">
    <text evidence="8">The sequence shown here is derived from an EMBL/GenBank/DDBJ whole genome shotgun (WGS) entry which is preliminary data.</text>
</comment>
<name>A0A317WHI3_9EURO</name>
<dbReference type="STRING" id="1450535.A0A317WHI3"/>
<dbReference type="PROSITE" id="PS50011">
    <property type="entry name" value="PROTEIN_KINASE_DOM"/>
    <property type="match status" value="1"/>
</dbReference>
<dbReference type="GeneID" id="37118432"/>
<keyword evidence="4 8" id="KW-0418">Kinase</keyword>
<dbReference type="GO" id="GO:0043484">
    <property type="term" value="P:regulation of RNA splicing"/>
    <property type="evidence" value="ECO:0007669"/>
    <property type="project" value="TreeGrafter"/>
</dbReference>
<dbReference type="GO" id="GO:0005524">
    <property type="term" value="F:ATP binding"/>
    <property type="evidence" value="ECO:0007669"/>
    <property type="project" value="UniProtKB-KW"/>
</dbReference>
<dbReference type="Gene3D" id="1.10.510.10">
    <property type="entry name" value="Transferase(Phosphotransferase) domain 1"/>
    <property type="match status" value="1"/>
</dbReference>
<sequence>MSPLRSRLPSIRPSLARPSLRPLHNLSSSTSTPKPTTGFVTLEKIEEEKSPNYHPANFYPVHIGEILASKYQVASKLAYDASSTTWLCRHLQEKAFFTIKICKAGPLPQNELAISNLLSNADTSYEARKYARYIIQSFEIIAPDGTPFCCLVYPPYGMSYSEFQRKLPGAQIDKEVAQRVIQFVLFSLDFMHYHGVVHTNVTLNAIRQGIVDYKSLAHIVYNQSKHPSARKVSDDRNIYFSQPIPFCDGMPVLSGLGGARLGRAAGKHSGRTIALGVHSAPEVILDMEWDCKVDIWAVGTTIWTLINDDDLFPAPKDGIYNEEQHLAELVVIMGPPPVEFLKRSSSTKCERYWDEQGNWKGSIPIWDQPLETRVKRFKGQDKELLLNLLRKIFRWVPEERPTAEELVFDEFLMQSVDMEGLK</sequence>
<dbReference type="OrthoDB" id="4864229at2759"/>
<evidence type="ECO:0000256" key="5">
    <source>
        <dbReference type="ARBA" id="ARBA00022840"/>
    </source>
</evidence>
<dbReference type="GO" id="GO:0005634">
    <property type="term" value="C:nucleus"/>
    <property type="evidence" value="ECO:0007669"/>
    <property type="project" value="TreeGrafter"/>
</dbReference>
<evidence type="ECO:0000256" key="4">
    <source>
        <dbReference type="ARBA" id="ARBA00022777"/>
    </source>
</evidence>
<dbReference type="EMBL" id="MSFK01000018">
    <property type="protein sequence ID" value="PWY83660.1"/>
    <property type="molecule type" value="Genomic_DNA"/>
</dbReference>
<keyword evidence="5" id="KW-0067">ATP-binding</keyword>
<evidence type="ECO:0000256" key="3">
    <source>
        <dbReference type="ARBA" id="ARBA00022741"/>
    </source>
</evidence>
<gene>
    <name evidence="8" type="ORF">BO94DRAFT_598882</name>
</gene>
<evidence type="ECO:0000313" key="8">
    <source>
        <dbReference type="EMBL" id="PWY83660.1"/>
    </source>
</evidence>
<dbReference type="PANTHER" id="PTHR45646">
    <property type="entry name" value="SERINE/THREONINE-PROTEIN KINASE DOA-RELATED"/>
    <property type="match status" value="1"/>
</dbReference>
<evidence type="ECO:0000256" key="6">
    <source>
        <dbReference type="SAM" id="MobiDB-lite"/>
    </source>
</evidence>
<evidence type="ECO:0000256" key="2">
    <source>
        <dbReference type="ARBA" id="ARBA00022679"/>
    </source>
</evidence>
<dbReference type="AlphaFoldDB" id="A0A317WHI3"/>
<evidence type="ECO:0000313" key="9">
    <source>
        <dbReference type="Proteomes" id="UP000246702"/>
    </source>
</evidence>
<dbReference type="Gene3D" id="3.30.200.20">
    <property type="entry name" value="Phosphorylase Kinase, domain 1"/>
    <property type="match status" value="1"/>
</dbReference>
<reference evidence="8 9" key="1">
    <citation type="submission" date="2016-12" db="EMBL/GenBank/DDBJ databases">
        <title>The genomes of Aspergillus section Nigri reveals drivers in fungal speciation.</title>
        <authorList>
            <consortium name="DOE Joint Genome Institute"/>
            <person name="Vesth T.C."/>
            <person name="Nybo J."/>
            <person name="Theobald S."/>
            <person name="Brandl J."/>
            <person name="Frisvad J.C."/>
            <person name="Nielsen K.F."/>
            <person name="Lyhne E.K."/>
            <person name="Kogle M.E."/>
            <person name="Kuo A."/>
            <person name="Riley R."/>
            <person name="Clum A."/>
            <person name="Nolan M."/>
            <person name="Lipzen A."/>
            <person name="Salamov A."/>
            <person name="Henrissat B."/>
            <person name="Wiebenga A."/>
            <person name="De Vries R.P."/>
            <person name="Grigoriev I.V."/>
            <person name="Mortensen U.H."/>
            <person name="Andersen M.R."/>
            <person name="Baker S.E."/>
        </authorList>
    </citation>
    <scope>NUCLEOTIDE SEQUENCE [LARGE SCALE GENOMIC DNA]</scope>
    <source>
        <strain evidence="8 9">CBS 115572</strain>
    </source>
</reference>
<feature type="compositionally biased region" description="Low complexity" evidence="6">
    <location>
        <begin position="27"/>
        <end position="37"/>
    </location>
</feature>
<accession>A0A317WHI3</accession>
<keyword evidence="9" id="KW-1185">Reference proteome</keyword>
<feature type="region of interest" description="Disordered" evidence="6">
    <location>
        <begin position="1"/>
        <end position="37"/>
    </location>
</feature>